<name>A0A318HB48_9MYCO</name>
<reference evidence="3" key="1">
    <citation type="submission" date="2018-05" db="EMBL/GenBank/DDBJ databases">
        <authorList>
            <person name="Deangelis K."/>
            <person name="Huntemann M."/>
            <person name="Clum A."/>
            <person name="Pillay M."/>
            <person name="Palaniappan K."/>
            <person name="Varghese N."/>
            <person name="Mikhailova N."/>
            <person name="Stamatis D."/>
            <person name="Reddy T."/>
            <person name="Daum C."/>
            <person name="Shapiro N."/>
            <person name="Ivanova N."/>
            <person name="Kyrpides N."/>
            <person name="Woyke T."/>
        </authorList>
    </citation>
    <scope>NUCLEOTIDE SEQUENCE [LARGE SCALE GENOMIC DNA]</scope>
    <source>
        <strain evidence="3">GAS496</strain>
    </source>
</reference>
<evidence type="ECO:0000259" key="1">
    <source>
        <dbReference type="Pfam" id="PF05368"/>
    </source>
</evidence>
<dbReference type="AlphaFoldDB" id="A0A318HB48"/>
<dbReference type="PANTHER" id="PTHR43162:SF1">
    <property type="entry name" value="PRESTALK A DIFFERENTIATION PROTEIN A"/>
    <property type="match status" value="1"/>
</dbReference>
<reference evidence="2 3" key="2">
    <citation type="submission" date="2018-06" db="EMBL/GenBank/DDBJ databases">
        <title>Sequencing of bacterial isolates from soil warming experiment in Harvard Forest, Massachusetts, USA.</title>
        <authorList>
            <person name="Deangelis K.PhD."/>
        </authorList>
    </citation>
    <scope>NUCLEOTIDE SEQUENCE [LARGE SCALE GENOMIC DNA]</scope>
    <source>
        <strain evidence="2 3">GAS496</strain>
    </source>
</reference>
<feature type="domain" description="NmrA-like" evidence="1">
    <location>
        <begin position="5"/>
        <end position="237"/>
    </location>
</feature>
<sequence length="299" mass="32503">MTDNKDLFLITGATGNTGAHTVRLLRERGLRVRALVHTLDDRAAGLGELGAEVVQGDLLDFPSISAATAGVSAAYFNYPVAPGLVEATANFVQAASEAGVHAVVNMSQISARREARSNAARHHWIAERLLDRSALVTTHLRPTFFTFFLNMFWTRDNNEGIYRLPFADGRFAPVDAADQAHVIAAILQNPDPHDRQVYPLVGAEELDWHEIAAKVQATLGIPVRYEPIDIPTFAADLTAGGASEHFVQHISAVAQDYRDGVFAGENNLVEVIGGVKPITVEDYVAATRPRFGTTGRPRR</sequence>
<keyword evidence="3" id="KW-1185">Reference proteome</keyword>
<dbReference type="SUPFAM" id="SSF51735">
    <property type="entry name" value="NAD(P)-binding Rossmann-fold domains"/>
    <property type="match status" value="1"/>
</dbReference>
<accession>A0A318HB48</accession>
<dbReference type="OrthoDB" id="285016at2"/>
<dbReference type="Pfam" id="PF05368">
    <property type="entry name" value="NmrA"/>
    <property type="match status" value="1"/>
</dbReference>
<protein>
    <submittedName>
        <fullName evidence="2">Uncharacterized protein YbjT (DUF2867 family)</fullName>
    </submittedName>
</protein>
<dbReference type="Gene3D" id="3.90.25.10">
    <property type="entry name" value="UDP-galactose 4-epimerase, domain 1"/>
    <property type="match status" value="1"/>
</dbReference>
<dbReference type="PANTHER" id="PTHR43162">
    <property type="match status" value="1"/>
</dbReference>
<evidence type="ECO:0000313" key="2">
    <source>
        <dbReference type="EMBL" id="PXX05391.1"/>
    </source>
</evidence>
<dbReference type="Proteomes" id="UP000247781">
    <property type="component" value="Unassembled WGS sequence"/>
</dbReference>
<comment type="caution">
    <text evidence="2">The sequence shown here is derived from an EMBL/GenBank/DDBJ whole genome shotgun (WGS) entry which is preliminary data.</text>
</comment>
<organism evidence="2 3">
    <name type="scientific">Mycolicibacterium moriokaense</name>
    <dbReference type="NCBI Taxonomy" id="39691"/>
    <lineage>
        <taxon>Bacteria</taxon>
        <taxon>Bacillati</taxon>
        <taxon>Actinomycetota</taxon>
        <taxon>Actinomycetes</taxon>
        <taxon>Mycobacteriales</taxon>
        <taxon>Mycobacteriaceae</taxon>
        <taxon>Mycolicibacterium</taxon>
    </lineage>
</organism>
<dbReference type="InterPro" id="IPR008030">
    <property type="entry name" value="NmrA-like"/>
</dbReference>
<dbReference type="RefSeq" id="WP_110318502.1">
    <property type="nucleotide sequence ID" value="NZ_QJJU01000018.1"/>
</dbReference>
<proteinExistence type="predicted"/>
<dbReference type="InterPro" id="IPR036291">
    <property type="entry name" value="NAD(P)-bd_dom_sf"/>
</dbReference>
<dbReference type="InterPro" id="IPR051604">
    <property type="entry name" value="Ergot_Alk_Oxidoreductase"/>
</dbReference>
<gene>
    <name evidence="2" type="ORF">C8E89_11895</name>
</gene>
<dbReference type="Gene3D" id="3.40.50.720">
    <property type="entry name" value="NAD(P)-binding Rossmann-like Domain"/>
    <property type="match status" value="1"/>
</dbReference>
<dbReference type="EMBL" id="QJJU01000018">
    <property type="protein sequence ID" value="PXX05391.1"/>
    <property type="molecule type" value="Genomic_DNA"/>
</dbReference>
<evidence type="ECO:0000313" key="3">
    <source>
        <dbReference type="Proteomes" id="UP000247781"/>
    </source>
</evidence>